<evidence type="ECO:0000256" key="2">
    <source>
        <dbReference type="SAM" id="MobiDB-lite"/>
    </source>
</evidence>
<gene>
    <name evidence="3" type="ORF">FALBO_16565</name>
</gene>
<reference evidence="3 4" key="1">
    <citation type="submission" date="2020-01" db="EMBL/GenBank/DDBJ databases">
        <title>Identification and distribution of gene clusters putatively required for synthesis of sphingolipid metabolism inhibitors in phylogenetically diverse species of the filamentous fungus Fusarium.</title>
        <authorList>
            <person name="Kim H.-S."/>
            <person name="Busman M."/>
            <person name="Brown D.W."/>
            <person name="Divon H."/>
            <person name="Uhlig S."/>
            <person name="Proctor R.H."/>
        </authorList>
    </citation>
    <scope>NUCLEOTIDE SEQUENCE [LARGE SCALE GENOMIC DNA]</scope>
    <source>
        <strain evidence="3 4">NRRL 20459</strain>
    </source>
</reference>
<name>A0A8H4NW30_9HYPO</name>
<accession>A0A8H4NW30</accession>
<dbReference type="EMBL" id="JAADYS010003171">
    <property type="protein sequence ID" value="KAF4449910.1"/>
    <property type="molecule type" value="Genomic_DNA"/>
</dbReference>
<feature type="region of interest" description="Disordered" evidence="2">
    <location>
        <begin position="1"/>
        <end position="147"/>
    </location>
</feature>
<dbReference type="Proteomes" id="UP000554235">
    <property type="component" value="Unassembled WGS sequence"/>
</dbReference>
<evidence type="ECO:0000256" key="1">
    <source>
        <dbReference type="SAM" id="Coils"/>
    </source>
</evidence>
<feature type="coiled-coil region" evidence="1">
    <location>
        <begin position="187"/>
        <end position="246"/>
    </location>
</feature>
<keyword evidence="1" id="KW-0175">Coiled coil</keyword>
<organism evidence="3 4">
    <name type="scientific">Fusarium albosuccineum</name>
    <dbReference type="NCBI Taxonomy" id="1237068"/>
    <lineage>
        <taxon>Eukaryota</taxon>
        <taxon>Fungi</taxon>
        <taxon>Dikarya</taxon>
        <taxon>Ascomycota</taxon>
        <taxon>Pezizomycotina</taxon>
        <taxon>Sordariomycetes</taxon>
        <taxon>Hypocreomycetidae</taxon>
        <taxon>Hypocreales</taxon>
        <taxon>Nectriaceae</taxon>
        <taxon>Fusarium</taxon>
        <taxon>Fusarium decemcellulare species complex</taxon>
    </lineage>
</organism>
<proteinExistence type="predicted"/>
<evidence type="ECO:0000313" key="4">
    <source>
        <dbReference type="Proteomes" id="UP000554235"/>
    </source>
</evidence>
<evidence type="ECO:0000313" key="3">
    <source>
        <dbReference type="EMBL" id="KAF4449910.1"/>
    </source>
</evidence>
<dbReference type="OrthoDB" id="5056261at2759"/>
<keyword evidence="4" id="KW-1185">Reference proteome</keyword>
<dbReference type="AlphaFoldDB" id="A0A8H4NW30"/>
<sequence length="480" mass="54576">MASSDPYRAEGRTRNHPPLSQRGRPTDAERPRSSHLTRNTSRSEKQSRPRSRSQHSMTSHRDPGLPLSQDSGSRSPGQKLREFGRNLFPRSPKGLGKHDSRKSDPGSFMDLRSSKEDQDSIFVPQKPPAEITPGSPSIDRYKPQPNGLDMHKSLTEINETALQDKQTANGVHATDQNQGNQGITVALSEMEDVINDLQKKLDKKEEELHAAQKELEQERAEHDREIQEMDQDIKELQRQVIGAATKSTEIPVQSHLQLPESKIVDKWSDLTYAVTNLVKNHLSGIKESKMVIWAKDYSVYIKDVTPNYVYLAGNKKSSAALIEATIWNILMMFVFGNFSASRQTCWAGRYKVKLGRLVAELNRDFAKMGSERFNASFQQWKAFTTGIISLAQNSEDSEREVDHVVERLEDLFTEFFNIQAAKDFRRDLRPIIRAAVDFDMHLCGQQVEYLLGWPQQGRHGMKLDPDTMRVEVDSPKTHLV</sequence>
<comment type="caution">
    <text evidence="3">The sequence shown here is derived from an EMBL/GenBank/DDBJ whole genome shotgun (WGS) entry which is preliminary data.</text>
</comment>
<feature type="non-terminal residue" evidence="3">
    <location>
        <position position="1"/>
    </location>
</feature>
<protein>
    <submittedName>
        <fullName evidence="3">AAT family amino acid transporter</fullName>
    </submittedName>
</protein>